<feature type="region of interest" description="Disordered" evidence="5">
    <location>
        <begin position="1"/>
        <end position="48"/>
    </location>
</feature>
<dbReference type="GO" id="GO:0016020">
    <property type="term" value="C:membrane"/>
    <property type="evidence" value="ECO:0007669"/>
    <property type="project" value="UniProtKB-SubCell"/>
</dbReference>
<feature type="region of interest" description="Disordered" evidence="5">
    <location>
        <begin position="162"/>
        <end position="188"/>
    </location>
</feature>
<sequence length="589" mass="65569">MTMTLDKYDDPRAVPLPHHGRDHGHDAPTIEPSAPPLSELDAEESTTADYSMPCALAKPVPPPALAPRHHYSTRVVATPVTANDDTVERRVERTYEPDGSLSVEVVTTTARRADGSREVRIENYRIPAEDAWGLADGRSPGDEYLTRVEVRSLPPGVVVDFGTTASSSSTQERRVERRNQAQSLHSSVDAAVPVEDAHEVARRHQEWRVCIRGALVVAAAVVTTFAGLYAKTDGNANFEMQYTDSVEKVGEQFQYRLDVKRDSLMTLSYMITSRYGPLGVWPNVTIPDFQEQTDGILRIANGRALSFNPIITQDVNRLEWEAHATESAWILGGEDSILVVPDPNATWPDNRTVSFGIYSRDADMNVIYDPGYDPDSEDYSDVMVPVWQIAPFAGNERAVMFNLHSEINRMQALDNMMTYGVPSLTAILQLVQDKDFIRPSAILFYPVFDAFGSTEVVGSVSLVFSWDTFFSSILPDYIKGVVCVLSASTGQVYSYTISGDHVDLMGEGDLHDPNYDEYKEEVEARLLLEGEDDAGKFITYTLTMYPSEEFEDQYSTNKPAVYAVWAVLIFLFAAGLFKTSHLATQRGRR</sequence>
<feature type="domain" description="CHASE" evidence="7">
    <location>
        <begin position="385"/>
        <end position="474"/>
    </location>
</feature>
<feature type="compositionally biased region" description="Basic and acidic residues" evidence="5">
    <location>
        <begin position="1"/>
        <end position="12"/>
    </location>
</feature>
<evidence type="ECO:0000259" key="7">
    <source>
        <dbReference type="PROSITE" id="PS50839"/>
    </source>
</evidence>
<feature type="transmembrane region" description="Helical" evidence="6">
    <location>
        <begin position="560"/>
        <end position="579"/>
    </location>
</feature>
<evidence type="ECO:0000313" key="9">
    <source>
        <dbReference type="Proteomes" id="UP001530315"/>
    </source>
</evidence>
<evidence type="ECO:0000256" key="4">
    <source>
        <dbReference type="ARBA" id="ARBA00023136"/>
    </source>
</evidence>
<evidence type="ECO:0000256" key="3">
    <source>
        <dbReference type="ARBA" id="ARBA00022989"/>
    </source>
</evidence>
<evidence type="ECO:0000256" key="6">
    <source>
        <dbReference type="SAM" id="Phobius"/>
    </source>
</evidence>
<dbReference type="AlphaFoldDB" id="A0ABD3NFV9"/>
<keyword evidence="4 6" id="KW-0472">Membrane</keyword>
<keyword evidence="3 6" id="KW-1133">Transmembrane helix</keyword>
<evidence type="ECO:0000256" key="1">
    <source>
        <dbReference type="ARBA" id="ARBA00004370"/>
    </source>
</evidence>
<dbReference type="GO" id="GO:0007165">
    <property type="term" value="P:signal transduction"/>
    <property type="evidence" value="ECO:0007669"/>
    <property type="project" value="UniProtKB-ARBA"/>
</dbReference>
<comment type="caution">
    <text evidence="8">The sequence shown here is derived from an EMBL/GenBank/DDBJ whole genome shotgun (WGS) entry which is preliminary data.</text>
</comment>
<evidence type="ECO:0000313" key="8">
    <source>
        <dbReference type="EMBL" id="KAL3773406.1"/>
    </source>
</evidence>
<dbReference type="Proteomes" id="UP001530315">
    <property type="component" value="Unassembled WGS sequence"/>
</dbReference>
<protein>
    <recommendedName>
        <fullName evidence="7">CHASE domain-containing protein</fullName>
    </recommendedName>
</protein>
<evidence type="ECO:0000256" key="5">
    <source>
        <dbReference type="SAM" id="MobiDB-lite"/>
    </source>
</evidence>
<proteinExistence type="predicted"/>
<dbReference type="InterPro" id="IPR042240">
    <property type="entry name" value="CHASE_sf"/>
</dbReference>
<organism evidence="8 9">
    <name type="scientific">Stephanodiscus triporus</name>
    <dbReference type="NCBI Taxonomy" id="2934178"/>
    <lineage>
        <taxon>Eukaryota</taxon>
        <taxon>Sar</taxon>
        <taxon>Stramenopiles</taxon>
        <taxon>Ochrophyta</taxon>
        <taxon>Bacillariophyta</taxon>
        <taxon>Coscinodiscophyceae</taxon>
        <taxon>Thalassiosirophycidae</taxon>
        <taxon>Stephanodiscales</taxon>
        <taxon>Stephanodiscaceae</taxon>
        <taxon>Stephanodiscus</taxon>
    </lineage>
</organism>
<name>A0ABD3NFV9_9STRA</name>
<comment type="subcellular location">
    <subcellularLocation>
        <location evidence="1">Membrane</location>
    </subcellularLocation>
</comment>
<gene>
    <name evidence="8" type="ORF">ACHAW5_008173</name>
</gene>
<dbReference type="InterPro" id="IPR006189">
    <property type="entry name" value="CHASE_dom"/>
</dbReference>
<dbReference type="Gene3D" id="3.30.450.350">
    <property type="entry name" value="CHASE domain"/>
    <property type="match status" value="1"/>
</dbReference>
<evidence type="ECO:0000256" key="2">
    <source>
        <dbReference type="ARBA" id="ARBA00022692"/>
    </source>
</evidence>
<dbReference type="PROSITE" id="PS50839">
    <property type="entry name" value="CHASE"/>
    <property type="match status" value="1"/>
</dbReference>
<keyword evidence="2 6" id="KW-0812">Transmembrane</keyword>
<keyword evidence="9" id="KW-1185">Reference proteome</keyword>
<reference evidence="8 9" key="1">
    <citation type="submission" date="2024-10" db="EMBL/GenBank/DDBJ databases">
        <title>Updated reference genomes for cyclostephanoid diatoms.</title>
        <authorList>
            <person name="Roberts W.R."/>
            <person name="Alverson A.J."/>
        </authorList>
    </citation>
    <scope>NUCLEOTIDE SEQUENCE [LARGE SCALE GENOMIC DNA]</scope>
    <source>
        <strain evidence="8 9">AJA276-08</strain>
    </source>
</reference>
<dbReference type="GO" id="GO:0003824">
    <property type="term" value="F:catalytic activity"/>
    <property type="evidence" value="ECO:0007669"/>
    <property type="project" value="UniProtKB-ARBA"/>
</dbReference>
<dbReference type="SMART" id="SM01079">
    <property type="entry name" value="CHASE"/>
    <property type="match status" value="1"/>
</dbReference>
<accession>A0ABD3NFV9</accession>
<dbReference type="Pfam" id="PF03924">
    <property type="entry name" value="CHASE"/>
    <property type="match status" value="1"/>
</dbReference>
<dbReference type="EMBL" id="JALLAZ020001534">
    <property type="protein sequence ID" value="KAL3773406.1"/>
    <property type="molecule type" value="Genomic_DNA"/>
</dbReference>